<feature type="transmembrane region" description="Helical" evidence="6">
    <location>
        <begin position="188"/>
        <end position="206"/>
    </location>
</feature>
<evidence type="ECO:0000313" key="8">
    <source>
        <dbReference type="EMBL" id="MTV81590.1"/>
    </source>
</evidence>
<protein>
    <submittedName>
        <fullName evidence="8">EamA family transporter</fullName>
    </submittedName>
</protein>
<feature type="transmembrane region" description="Helical" evidence="6">
    <location>
        <begin position="36"/>
        <end position="57"/>
    </location>
</feature>
<keyword evidence="5 6" id="KW-0472">Membrane</keyword>
<feature type="transmembrane region" description="Helical" evidence="6">
    <location>
        <begin position="249"/>
        <end position="270"/>
    </location>
</feature>
<feature type="transmembrane region" description="Helical" evidence="6">
    <location>
        <begin position="7"/>
        <end position="30"/>
    </location>
</feature>
<dbReference type="InterPro" id="IPR037185">
    <property type="entry name" value="EmrE-like"/>
</dbReference>
<dbReference type="PANTHER" id="PTHR32322">
    <property type="entry name" value="INNER MEMBRANE TRANSPORTER"/>
    <property type="match status" value="1"/>
</dbReference>
<evidence type="ECO:0000259" key="7">
    <source>
        <dbReference type="Pfam" id="PF00892"/>
    </source>
</evidence>
<sequence length="304" mass="33472">MTEKHKGIAFAIIGTTFWGMSGVTAQYLFADQPVEPAWLVGVRMGIAGVLLVVWSLFTDFHEVFAIWRHWRDWVQLILFAICGMIPSQYCYFMAVKHGNAPTATILQFLGPLFIIIYLALRHLRWPRRIDMISMAVALFGTYLLVTKGQFDSLQLAPAAVFWGVSAGVGQALYTLIPIRLLRQYDAKVVTGWAMIIGSLVFLPHNLSQPLPALNAVGWAGVLFVATFGTMFAYLLYLQSLDYILPATTGMLSSFEPLTATVLSIIVLHTAFGVPEMIGGAMILATAFLQAMAVRGPHPTTQKTG</sequence>
<feature type="transmembrane region" description="Helical" evidence="6">
    <location>
        <begin position="100"/>
        <end position="120"/>
    </location>
</feature>
<organism evidence="8 9">
    <name type="scientific">Secundilactobacillus folii</name>
    <dbReference type="NCBI Taxonomy" id="2678357"/>
    <lineage>
        <taxon>Bacteria</taxon>
        <taxon>Bacillati</taxon>
        <taxon>Bacillota</taxon>
        <taxon>Bacilli</taxon>
        <taxon>Lactobacillales</taxon>
        <taxon>Lactobacillaceae</taxon>
        <taxon>Secundilactobacillus</taxon>
    </lineage>
</organism>
<feature type="domain" description="EamA" evidence="7">
    <location>
        <begin position="159"/>
        <end position="288"/>
    </location>
</feature>
<feature type="transmembrane region" description="Helical" evidence="6">
    <location>
        <begin position="156"/>
        <end position="176"/>
    </location>
</feature>
<evidence type="ECO:0000256" key="2">
    <source>
        <dbReference type="ARBA" id="ARBA00007362"/>
    </source>
</evidence>
<reference evidence="8 9" key="1">
    <citation type="submission" date="2019-11" db="EMBL/GenBank/DDBJ databases">
        <title>Lactobacillus sp. nov. CRM56-3, isolated from fermented tea leaves.</title>
        <authorList>
            <person name="Phuengjayaem S."/>
            <person name="Tanasupawat S."/>
        </authorList>
    </citation>
    <scope>NUCLEOTIDE SEQUENCE [LARGE SCALE GENOMIC DNA]</scope>
    <source>
        <strain evidence="8 9">CRM56-3</strain>
    </source>
</reference>
<dbReference type="AlphaFoldDB" id="A0A7X2XU49"/>
<feature type="transmembrane region" description="Helical" evidence="6">
    <location>
        <begin position="73"/>
        <end position="94"/>
    </location>
</feature>
<dbReference type="InterPro" id="IPR000620">
    <property type="entry name" value="EamA_dom"/>
</dbReference>
<evidence type="ECO:0000256" key="6">
    <source>
        <dbReference type="SAM" id="Phobius"/>
    </source>
</evidence>
<keyword evidence="9" id="KW-1185">Reference proteome</keyword>
<evidence type="ECO:0000256" key="4">
    <source>
        <dbReference type="ARBA" id="ARBA00022989"/>
    </source>
</evidence>
<dbReference type="Pfam" id="PF00892">
    <property type="entry name" value="EamA"/>
    <property type="match status" value="2"/>
</dbReference>
<evidence type="ECO:0000256" key="5">
    <source>
        <dbReference type="ARBA" id="ARBA00023136"/>
    </source>
</evidence>
<dbReference type="InterPro" id="IPR050638">
    <property type="entry name" value="AA-Vitamin_Transporters"/>
</dbReference>
<dbReference type="EMBL" id="WNJO01000002">
    <property type="protein sequence ID" value="MTV81590.1"/>
    <property type="molecule type" value="Genomic_DNA"/>
</dbReference>
<dbReference type="RefSeq" id="WP_343031770.1">
    <property type="nucleotide sequence ID" value="NZ_WNJO01000002.1"/>
</dbReference>
<evidence type="ECO:0000256" key="3">
    <source>
        <dbReference type="ARBA" id="ARBA00022692"/>
    </source>
</evidence>
<feature type="domain" description="EamA" evidence="7">
    <location>
        <begin position="6"/>
        <end position="145"/>
    </location>
</feature>
<accession>A0A7X2XU49</accession>
<feature type="transmembrane region" description="Helical" evidence="6">
    <location>
        <begin position="276"/>
        <end position="293"/>
    </location>
</feature>
<feature type="transmembrane region" description="Helical" evidence="6">
    <location>
        <begin position="132"/>
        <end position="150"/>
    </location>
</feature>
<feature type="transmembrane region" description="Helical" evidence="6">
    <location>
        <begin position="218"/>
        <end position="237"/>
    </location>
</feature>
<keyword evidence="4 6" id="KW-1133">Transmembrane helix</keyword>
<dbReference type="Proteomes" id="UP000466388">
    <property type="component" value="Unassembled WGS sequence"/>
</dbReference>
<keyword evidence="3 6" id="KW-0812">Transmembrane</keyword>
<evidence type="ECO:0000256" key="1">
    <source>
        <dbReference type="ARBA" id="ARBA00004127"/>
    </source>
</evidence>
<name>A0A7X2XU49_9LACO</name>
<dbReference type="SUPFAM" id="SSF103481">
    <property type="entry name" value="Multidrug resistance efflux transporter EmrE"/>
    <property type="match status" value="2"/>
</dbReference>
<comment type="caution">
    <text evidence="8">The sequence shown here is derived from an EMBL/GenBank/DDBJ whole genome shotgun (WGS) entry which is preliminary data.</text>
</comment>
<dbReference type="GO" id="GO:0016020">
    <property type="term" value="C:membrane"/>
    <property type="evidence" value="ECO:0007669"/>
    <property type="project" value="UniProtKB-SubCell"/>
</dbReference>
<gene>
    <name evidence="8" type="ORF">GM612_02835</name>
</gene>
<proteinExistence type="inferred from homology"/>
<comment type="subcellular location">
    <subcellularLocation>
        <location evidence="1">Endomembrane system</location>
        <topology evidence="1">Multi-pass membrane protein</topology>
    </subcellularLocation>
</comment>
<comment type="similarity">
    <text evidence="2">Belongs to the EamA transporter family.</text>
</comment>
<dbReference type="PANTHER" id="PTHR32322:SF2">
    <property type="entry name" value="EAMA DOMAIN-CONTAINING PROTEIN"/>
    <property type="match status" value="1"/>
</dbReference>
<evidence type="ECO:0000313" key="9">
    <source>
        <dbReference type="Proteomes" id="UP000466388"/>
    </source>
</evidence>